<evidence type="ECO:0008006" key="3">
    <source>
        <dbReference type="Google" id="ProtNLM"/>
    </source>
</evidence>
<dbReference type="Proteomes" id="UP001589830">
    <property type="component" value="Unassembled WGS sequence"/>
</dbReference>
<name>A0ABV6PZB6_9DEIN</name>
<evidence type="ECO:0000313" key="1">
    <source>
        <dbReference type="EMBL" id="MFC0595205.1"/>
    </source>
</evidence>
<dbReference type="RefSeq" id="WP_188847903.1">
    <property type="nucleotide sequence ID" value="NZ_BMPJ01000024.1"/>
</dbReference>
<organism evidence="1 2">
    <name type="scientific">Thermus composti</name>
    <dbReference type="NCBI Taxonomy" id="532059"/>
    <lineage>
        <taxon>Bacteria</taxon>
        <taxon>Thermotogati</taxon>
        <taxon>Deinococcota</taxon>
        <taxon>Deinococci</taxon>
        <taxon>Thermales</taxon>
        <taxon>Thermaceae</taxon>
        <taxon>Thermus</taxon>
    </lineage>
</organism>
<comment type="caution">
    <text evidence="1">The sequence shown here is derived from an EMBL/GenBank/DDBJ whole genome shotgun (WGS) entry which is preliminary data.</text>
</comment>
<reference evidence="1 2" key="1">
    <citation type="submission" date="2024-09" db="EMBL/GenBank/DDBJ databases">
        <authorList>
            <person name="Sun Q."/>
            <person name="Mori K."/>
        </authorList>
    </citation>
    <scope>NUCLEOTIDE SEQUENCE [LARGE SCALE GENOMIC DNA]</scope>
    <source>
        <strain evidence="1 2">NCAIM B.02340</strain>
    </source>
</reference>
<evidence type="ECO:0000313" key="2">
    <source>
        <dbReference type="Proteomes" id="UP001589830"/>
    </source>
</evidence>
<gene>
    <name evidence="1" type="ORF">ACFFFP_03310</name>
</gene>
<sequence length="255" mass="27086">MRALGLLLLFVPAWAQGVELGVYGVGASPTFFLRLLGTLPLEGGSLAYALAPYWQARWGQGGVSLERLVLRAEEGELGLALGRLPFSLGEGRVFPYTWNTPGPAGGEEGVWGGTLTWYGPFRLRLGYGWERGGVLELALPEVRAWLESQGGGLAGSLALGEAVAYGEARLKAGKGYGLVGVSWVLGEGLFTLEGTYPWGLGLAASWPLEELALLGSLGYREGWWGSLALEGEGWRVHGGYGAGAWVWGVSLKGEF</sequence>
<accession>A0ABV6PZB6</accession>
<keyword evidence="2" id="KW-1185">Reference proteome</keyword>
<protein>
    <recommendedName>
        <fullName evidence="3">Cellulose biosynthesis protein BcsS</fullName>
    </recommendedName>
</protein>
<proteinExistence type="predicted"/>
<dbReference type="EMBL" id="JBHLTW010000011">
    <property type="protein sequence ID" value="MFC0595205.1"/>
    <property type="molecule type" value="Genomic_DNA"/>
</dbReference>